<name>E4ZWU5_LEPMJ</name>
<dbReference type="Proteomes" id="UP000002668">
    <property type="component" value="Genome"/>
</dbReference>
<proteinExistence type="predicted"/>
<dbReference type="AlphaFoldDB" id="E4ZWU5"/>
<dbReference type="RefSeq" id="XP_003839550.1">
    <property type="nucleotide sequence ID" value="XM_003839502.1"/>
</dbReference>
<accession>E4ZWU5</accession>
<protein>
    <submittedName>
        <fullName evidence="1">Predicted protein</fullName>
    </submittedName>
</protein>
<evidence type="ECO:0000313" key="2">
    <source>
        <dbReference type="Proteomes" id="UP000002668"/>
    </source>
</evidence>
<dbReference type="EMBL" id="FP929127">
    <property type="protein sequence ID" value="CBX96071.1"/>
    <property type="molecule type" value="Genomic_DNA"/>
</dbReference>
<keyword evidence="2" id="KW-1185">Reference proteome</keyword>
<dbReference type="InParanoid" id="E4ZWU5"/>
<dbReference type="HOGENOM" id="CLU_2527882_0_0_1"/>
<sequence length="84" mass="9517">MRLATCDVRHWPRKQEESVAVYARILIRNTIHHDNHTTLSQSPQSPTTVSYAAQRHAQTNYSCTNIEASHPVDLDCSAEAKLED</sequence>
<gene>
    <name evidence="1" type="ORF">LEMA_P032230.1</name>
</gene>
<dbReference type="VEuPathDB" id="FungiDB:LEMA_P032230.1"/>
<dbReference type="GeneID" id="13289638"/>
<reference evidence="2" key="1">
    <citation type="journal article" date="2011" name="Nat. Commun.">
        <title>Effector diversification within compartments of the Leptosphaeria maculans genome affected by Repeat-Induced Point mutations.</title>
        <authorList>
            <person name="Rouxel T."/>
            <person name="Grandaubert J."/>
            <person name="Hane J.K."/>
            <person name="Hoede C."/>
            <person name="van de Wouw A.P."/>
            <person name="Couloux A."/>
            <person name="Dominguez V."/>
            <person name="Anthouard V."/>
            <person name="Bally P."/>
            <person name="Bourras S."/>
            <person name="Cozijnsen A.J."/>
            <person name="Ciuffetti L.M."/>
            <person name="Degrave A."/>
            <person name="Dilmaghani A."/>
            <person name="Duret L."/>
            <person name="Fudal I."/>
            <person name="Goodwin S.B."/>
            <person name="Gout L."/>
            <person name="Glaser N."/>
            <person name="Linglin J."/>
            <person name="Kema G.H.J."/>
            <person name="Lapalu N."/>
            <person name="Lawrence C.B."/>
            <person name="May K."/>
            <person name="Meyer M."/>
            <person name="Ollivier B."/>
            <person name="Poulain J."/>
            <person name="Schoch C.L."/>
            <person name="Simon A."/>
            <person name="Spatafora J.W."/>
            <person name="Stachowiak A."/>
            <person name="Turgeon B.G."/>
            <person name="Tyler B.M."/>
            <person name="Vincent D."/>
            <person name="Weissenbach J."/>
            <person name="Amselem J."/>
            <person name="Quesneville H."/>
            <person name="Oliver R.P."/>
            <person name="Wincker P."/>
            <person name="Balesdent M.-H."/>
            <person name="Howlett B.J."/>
        </authorList>
    </citation>
    <scope>NUCLEOTIDE SEQUENCE [LARGE SCALE GENOMIC DNA]</scope>
    <source>
        <strain evidence="2">JN3 / isolate v23.1.3 / race Av1-4-5-6-7-8</strain>
    </source>
</reference>
<evidence type="ECO:0000313" key="1">
    <source>
        <dbReference type="EMBL" id="CBX96071.1"/>
    </source>
</evidence>
<organism evidence="2">
    <name type="scientific">Leptosphaeria maculans (strain JN3 / isolate v23.1.3 / race Av1-4-5-6-7-8)</name>
    <name type="common">Blackleg fungus</name>
    <name type="synonym">Phoma lingam</name>
    <dbReference type="NCBI Taxonomy" id="985895"/>
    <lineage>
        <taxon>Eukaryota</taxon>
        <taxon>Fungi</taxon>
        <taxon>Dikarya</taxon>
        <taxon>Ascomycota</taxon>
        <taxon>Pezizomycotina</taxon>
        <taxon>Dothideomycetes</taxon>
        <taxon>Pleosporomycetidae</taxon>
        <taxon>Pleosporales</taxon>
        <taxon>Pleosporineae</taxon>
        <taxon>Leptosphaeriaceae</taxon>
        <taxon>Plenodomus</taxon>
        <taxon>Plenodomus lingam/Leptosphaeria maculans species complex</taxon>
    </lineage>
</organism>